<evidence type="ECO:0000313" key="2">
    <source>
        <dbReference type="Proteomes" id="UP001156215"/>
    </source>
</evidence>
<dbReference type="EMBL" id="CP098242">
    <property type="protein sequence ID" value="WAW09748.1"/>
    <property type="molecule type" value="Genomic_DNA"/>
</dbReference>
<gene>
    <name evidence="1" type="ORF">NB640_11045</name>
</gene>
<dbReference type="KEGG" id="ovb:NB640_11045"/>
<dbReference type="Proteomes" id="UP001156215">
    <property type="component" value="Chromosome"/>
</dbReference>
<dbReference type="RefSeq" id="WP_269308752.1">
    <property type="nucleotide sequence ID" value="NZ_CP098242.1"/>
</dbReference>
<accession>A0A9E9P385</accession>
<keyword evidence="2" id="KW-1185">Reference proteome</keyword>
<proteinExistence type="predicted"/>
<evidence type="ECO:0000313" key="1">
    <source>
        <dbReference type="EMBL" id="WAW09748.1"/>
    </source>
</evidence>
<organism evidence="1 2">
    <name type="scientific">Oxalobacter vibrioformis</name>
    <dbReference type="NCBI Taxonomy" id="933080"/>
    <lineage>
        <taxon>Bacteria</taxon>
        <taxon>Pseudomonadati</taxon>
        <taxon>Pseudomonadota</taxon>
        <taxon>Betaproteobacteria</taxon>
        <taxon>Burkholderiales</taxon>
        <taxon>Oxalobacteraceae</taxon>
        <taxon>Oxalobacter</taxon>
    </lineage>
</organism>
<dbReference type="AlphaFoldDB" id="A0A9E9P385"/>
<sequence>MTGAEFKAALRELGWKQADICRKMELHRNTVSAWAASGPPTWAREYLQAMLAIKTLHELFVKAPPVERRQSMLEESESQEDNAL</sequence>
<protein>
    <submittedName>
        <fullName evidence="1">Uncharacterized protein</fullName>
    </submittedName>
</protein>
<name>A0A9E9P385_9BURK</name>
<reference evidence="1" key="1">
    <citation type="journal article" date="2022" name="Front. Microbiol.">
        <title>New perspectives on an old grouping: The genomic and phenotypic variability of Oxalobacter formigenes and the implications for calcium oxalate stone prevention.</title>
        <authorList>
            <person name="Chmiel J.A."/>
            <person name="Carr C."/>
            <person name="Stuivenberg G.A."/>
            <person name="Venema R."/>
            <person name="Chanyi R.M."/>
            <person name="Al K.F."/>
            <person name="Giguere D."/>
            <person name="Say H."/>
            <person name="Akouris P.P."/>
            <person name="Dominguez Romero S.A."/>
            <person name="Kwong A."/>
            <person name="Tai V."/>
            <person name="Koval S.F."/>
            <person name="Razvi H."/>
            <person name="Bjazevic J."/>
            <person name="Burton J.P."/>
        </authorList>
    </citation>
    <scope>NUCLEOTIDE SEQUENCE</scope>
    <source>
        <strain evidence="1">WoOx3</strain>
    </source>
</reference>